<feature type="region of interest" description="Disordered" evidence="1">
    <location>
        <begin position="1561"/>
        <end position="1599"/>
    </location>
</feature>
<accession>A0AAN6YFX1</accession>
<feature type="compositionally biased region" description="Polar residues" evidence="1">
    <location>
        <begin position="1293"/>
        <end position="1311"/>
    </location>
</feature>
<feature type="compositionally biased region" description="Low complexity" evidence="1">
    <location>
        <begin position="1099"/>
        <end position="1114"/>
    </location>
</feature>
<comment type="caution">
    <text evidence="2">The sequence shown here is derived from an EMBL/GenBank/DDBJ whole genome shotgun (WGS) entry which is preliminary data.</text>
</comment>
<feature type="region of interest" description="Disordered" evidence="1">
    <location>
        <begin position="1384"/>
        <end position="1430"/>
    </location>
</feature>
<proteinExistence type="predicted"/>
<feature type="region of interest" description="Disordered" evidence="1">
    <location>
        <begin position="855"/>
        <end position="956"/>
    </location>
</feature>
<sequence length="1710" mass="184694">MQLRDASRAQRPGRYREYTGPTDIDRPTFVHDDPSFDAEVVDHCAFPSLDMHHPGPGPSAVWKTLHTLEVAAAKHPVIVINCDQEESDEEDSVSASENDDQVQNTPLDEDDDDDRCSSVAADVPYRLILTAKDMSKLGQGETDTGPNNCLPRDTSTDKDGDTIMESAVQGSGGNEQRPRRFTVSLVRRPRSPLSLLLEPNPSGRRPKTVSLGLRAPRTAAGYDEPPSPEIVSSPVEGYSWIKDIFQPDADWSRPSYVDDDSADDEIPRVTDVFKTNPNWTDLADGVKYVIIYDMTENGLSFTRACAKLGLGFEDMAEMIELVRVQRRKIYKNNRVIAQQNGHSVQAWLDKDCPMAREEVLVTDFLTEDDIRRGKAFLKFMGLHDVAANMGYYLGSSIGGAAKDYNIPLNSFREDGWQRLIPHFLVGCQEKVEIMWQESERRRKQRPPTMSIAELQVRIDPPPDTVCPKRLKPDAEKARLREAAEVDTREVMPLYLDNFLQPLDDGAIFNWLDGTVITLEERARMLWELEMQAIHRPRLPTIFITPAGGEEINVAQYQMKGQPVAHGARPMDMEAGPFVAQRRPPGGHNGRQITSLPLHHEQRESLPDARLSFSDTSRITSLNREGRQEDVASTAQLESRRRAPSRREDAANVLEPSPGLEHAVARVLNKYQHWLKLPSKSSRSSLSRRSQSLEFSPADEVVQTPNPRQNKKKQVQFEDEDDSDYEEGSHRKRNSPEKKDKRHDGTPRASGRLPQSTGARRPSLDDSPMLARPLLQIRNRHIVVSDDDMDDDDTYGSPSTASPSFTTPRAQPTAAGHGVDTQAVFRPTPRRGDHRAELELLANRIASRSVQELANEYSLRPVNTDSPDITDTAEESPAPPRRRRTQAHGTAVENETTPSTADGAVPSEPRVAGLGQSNKSGTGQAGRSVAATLADAPVLSTTTGSQEPEISPQMTMASPRSNARLLPMDNLTGQDQSFSSARFEAPISSTEPPISVSETLEGGLKTGKGGKADRPVKKRPPRGKKANNAENQDEEKDVPKAKNKRRSGVSVGEAKLDDGSKAAPPKRKSTTPIPLPVLTGIPASGSSSLRHSSHVRKPTSSLRNSSNSASSQADSEGPGQAPSVTAPRLEPKAMLSEEQIRKMGGGRAELEILRNREKAKSAAASSSPHSVNSIPARRSGSLVAESPGSQLTWPTSVPAASQQTVESSPHLSTGSYGALLGQSSPPMPSYHGSPEQSLSQMSPPARRAANINIGAMARKKARGNTADSGQGGTQAQASQMMPAKVPNMPMAQGTRGSNTNASGGSKQTSSRPAVSPLANLPEYFGGERTTSYIQTQDQSINKAFGIAKERTHGVCLPSGGKRPGALVPRPSAISEQYNQLMSGQKIQTGDSSAARSEGYPPGLSGGVQNTLPSQRGTFSAGMSPMAGNDTAHNARLVTGTGPSGFNTGVGAGNPNADGYFGGGSYLSGRPGGLNTFSPTRVPMPMVPSSPEQVQAYLQRQAQLHGYPFSMGQRQGMSIRPPQAPGGPPPRWNMQTVDIGQPFLEGSLNDNLGVGWLNQTQAQNQAQAQQQPDFGFTFGQSGSDSGGFLLQGQGQGQNQNQNHQNNFFQQELDAAASPGQAQGETQSTSTFTDLLGSTGMEFNFDIQVDLGTGANMAGGGGGGLDLDVDMDMGIGAIDPRILGDMGGDDMGDVDMLPDVGDLGGLGDMDMET</sequence>
<feature type="compositionally biased region" description="Low complexity" evidence="1">
    <location>
        <begin position="677"/>
        <end position="692"/>
    </location>
</feature>
<feature type="region of interest" description="Disordered" evidence="1">
    <location>
        <begin position="85"/>
        <end position="119"/>
    </location>
</feature>
<evidence type="ECO:0000256" key="1">
    <source>
        <dbReference type="SAM" id="MobiDB-lite"/>
    </source>
</evidence>
<feature type="compositionally biased region" description="Low complexity" evidence="1">
    <location>
        <begin position="796"/>
        <end position="807"/>
    </location>
</feature>
<feature type="compositionally biased region" description="Polar residues" evidence="1">
    <location>
        <begin position="612"/>
        <end position="622"/>
    </location>
</feature>
<feature type="compositionally biased region" description="Low complexity" evidence="1">
    <location>
        <begin position="1264"/>
        <end position="1278"/>
    </location>
</feature>
<feature type="region of interest" description="Disordered" evidence="1">
    <location>
        <begin position="137"/>
        <end position="160"/>
    </location>
</feature>
<feature type="region of interest" description="Disordered" evidence="1">
    <location>
        <begin position="1"/>
        <end position="29"/>
    </location>
</feature>
<feature type="compositionally biased region" description="Basic and acidic residues" evidence="1">
    <location>
        <begin position="733"/>
        <end position="745"/>
    </location>
</feature>
<reference evidence="2" key="2">
    <citation type="submission" date="2023-05" db="EMBL/GenBank/DDBJ databases">
        <authorList>
            <consortium name="Lawrence Berkeley National Laboratory"/>
            <person name="Steindorff A."/>
            <person name="Hensen N."/>
            <person name="Bonometti L."/>
            <person name="Westerberg I."/>
            <person name="Brannstrom I.O."/>
            <person name="Guillou S."/>
            <person name="Cros-Aarteil S."/>
            <person name="Calhoun S."/>
            <person name="Haridas S."/>
            <person name="Kuo A."/>
            <person name="Mondo S."/>
            <person name="Pangilinan J."/>
            <person name="Riley R."/>
            <person name="Labutti K."/>
            <person name="Andreopoulos B."/>
            <person name="Lipzen A."/>
            <person name="Chen C."/>
            <person name="Yanf M."/>
            <person name="Daum C."/>
            <person name="Ng V."/>
            <person name="Clum A."/>
            <person name="Ohm R."/>
            <person name="Martin F."/>
            <person name="Silar P."/>
            <person name="Natvig D."/>
            <person name="Lalanne C."/>
            <person name="Gautier V."/>
            <person name="Ament-Velasquez S.L."/>
            <person name="Kruys A."/>
            <person name="Hutchinson M.I."/>
            <person name="Powell A.J."/>
            <person name="Barry K."/>
            <person name="Miller A.N."/>
            <person name="Grigoriev I.V."/>
            <person name="Debuchy R."/>
            <person name="Gladieux P."/>
            <person name="Thoren M.H."/>
            <person name="Johannesson H."/>
        </authorList>
    </citation>
    <scope>NUCLEOTIDE SEQUENCE</scope>
    <source>
        <strain evidence="2">PSN293</strain>
    </source>
</reference>
<feature type="compositionally biased region" description="Polar residues" evidence="1">
    <location>
        <begin position="1186"/>
        <end position="1214"/>
    </location>
</feature>
<feature type="region of interest" description="Disordered" evidence="1">
    <location>
        <begin position="1257"/>
        <end position="1320"/>
    </location>
</feature>
<feature type="compositionally biased region" description="Acidic residues" evidence="1">
    <location>
        <begin position="716"/>
        <end position="725"/>
    </location>
</feature>
<feature type="compositionally biased region" description="Basic and acidic residues" evidence="1">
    <location>
        <begin position="597"/>
        <end position="606"/>
    </location>
</feature>
<feature type="compositionally biased region" description="Polar residues" evidence="1">
    <location>
        <begin position="1405"/>
        <end position="1416"/>
    </location>
</feature>
<gene>
    <name evidence="2" type="ORF">QBC37DRAFT_189845</name>
</gene>
<feature type="region of interest" description="Disordered" evidence="1">
    <location>
        <begin position="677"/>
        <end position="767"/>
    </location>
</feature>
<feature type="region of interest" description="Disordered" evidence="1">
    <location>
        <begin position="981"/>
        <end position="1142"/>
    </location>
</feature>
<feature type="compositionally biased region" description="Basic and acidic residues" evidence="1">
    <location>
        <begin position="637"/>
        <end position="649"/>
    </location>
</feature>
<dbReference type="EMBL" id="MU858052">
    <property type="protein sequence ID" value="KAK4218598.1"/>
    <property type="molecule type" value="Genomic_DNA"/>
</dbReference>
<evidence type="ECO:0000313" key="3">
    <source>
        <dbReference type="Proteomes" id="UP001301769"/>
    </source>
</evidence>
<feature type="region of interest" description="Disordered" evidence="1">
    <location>
        <begin position="1158"/>
        <end position="1244"/>
    </location>
</feature>
<organism evidence="2 3">
    <name type="scientific">Rhypophila decipiens</name>
    <dbReference type="NCBI Taxonomy" id="261697"/>
    <lineage>
        <taxon>Eukaryota</taxon>
        <taxon>Fungi</taxon>
        <taxon>Dikarya</taxon>
        <taxon>Ascomycota</taxon>
        <taxon>Pezizomycotina</taxon>
        <taxon>Sordariomycetes</taxon>
        <taxon>Sordariomycetidae</taxon>
        <taxon>Sordariales</taxon>
        <taxon>Naviculisporaceae</taxon>
        <taxon>Rhypophila</taxon>
    </lineage>
</organism>
<feature type="compositionally biased region" description="Basic residues" evidence="1">
    <location>
        <begin position="1015"/>
        <end position="1024"/>
    </location>
</feature>
<protein>
    <submittedName>
        <fullName evidence="2">Uncharacterized protein</fullName>
    </submittedName>
</protein>
<feature type="region of interest" description="Disordered" evidence="1">
    <location>
        <begin position="1612"/>
        <end position="1631"/>
    </location>
</feature>
<keyword evidence="3" id="KW-1185">Reference proteome</keyword>
<name>A0AAN6YFX1_9PEZI</name>
<reference evidence="2" key="1">
    <citation type="journal article" date="2023" name="Mol. Phylogenet. Evol.">
        <title>Genome-scale phylogeny and comparative genomics of the fungal order Sordariales.</title>
        <authorList>
            <person name="Hensen N."/>
            <person name="Bonometti L."/>
            <person name="Westerberg I."/>
            <person name="Brannstrom I.O."/>
            <person name="Guillou S."/>
            <person name="Cros-Aarteil S."/>
            <person name="Calhoun S."/>
            <person name="Haridas S."/>
            <person name="Kuo A."/>
            <person name="Mondo S."/>
            <person name="Pangilinan J."/>
            <person name="Riley R."/>
            <person name="LaButti K."/>
            <person name="Andreopoulos B."/>
            <person name="Lipzen A."/>
            <person name="Chen C."/>
            <person name="Yan M."/>
            <person name="Daum C."/>
            <person name="Ng V."/>
            <person name="Clum A."/>
            <person name="Steindorff A."/>
            <person name="Ohm R.A."/>
            <person name="Martin F."/>
            <person name="Silar P."/>
            <person name="Natvig D.O."/>
            <person name="Lalanne C."/>
            <person name="Gautier V."/>
            <person name="Ament-Velasquez S.L."/>
            <person name="Kruys A."/>
            <person name="Hutchinson M.I."/>
            <person name="Powell A.J."/>
            <person name="Barry K."/>
            <person name="Miller A.N."/>
            <person name="Grigoriev I.V."/>
            <person name="Debuchy R."/>
            <person name="Gladieux P."/>
            <person name="Hiltunen Thoren M."/>
            <person name="Johannesson H."/>
        </authorList>
    </citation>
    <scope>NUCLEOTIDE SEQUENCE</scope>
    <source>
        <strain evidence="2">PSN293</strain>
    </source>
</reference>
<feature type="compositionally biased region" description="Polar residues" evidence="1">
    <location>
        <begin position="1617"/>
        <end position="1630"/>
    </location>
</feature>
<feature type="compositionally biased region" description="Acidic residues" evidence="1">
    <location>
        <begin position="85"/>
        <end position="100"/>
    </location>
</feature>
<feature type="region of interest" description="Disordered" evidence="1">
    <location>
        <begin position="781"/>
        <end position="831"/>
    </location>
</feature>
<dbReference type="Proteomes" id="UP001301769">
    <property type="component" value="Unassembled WGS sequence"/>
</dbReference>
<feature type="region of interest" description="Disordered" evidence="1">
    <location>
        <begin position="576"/>
        <end position="656"/>
    </location>
</feature>
<feature type="compositionally biased region" description="Polar residues" evidence="1">
    <location>
        <begin position="938"/>
        <end position="956"/>
    </location>
</feature>
<evidence type="ECO:0000313" key="2">
    <source>
        <dbReference type="EMBL" id="KAK4218598.1"/>
    </source>
</evidence>
<feature type="compositionally biased region" description="Acidic residues" evidence="1">
    <location>
        <begin position="784"/>
        <end position="793"/>
    </location>
</feature>
<feature type="compositionally biased region" description="Polar residues" evidence="1">
    <location>
        <begin position="1384"/>
        <end position="1393"/>
    </location>
</feature>